<dbReference type="Proteomes" id="UP000001542">
    <property type="component" value="Unassembled WGS sequence"/>
</dbReference>
<keyword evidence="1" id="KW-1133">Transmembrane helix</keyword>
<dbReference type="RefSeq" id="XP_001317264.1">
    <property type="nucleotide sequence ID" value="XM_001317229.1"/>
</dbReference>
<dbReference type="AlphaFoldDB" id="A2EQJ4"/>
<keyword evidence="1" id="KW-0812">Transmembrane</keyword>
<feature type="chain" id="PRO_5013402093" description="Surface antigen BspA-like" evidence="2">
    <location>
        <begin position="16"/>
        <end position="1013"/>
    </location>
</feature>
<organism evidence="3 4">
    <name type="scientific">Trichomonas vaginalis (strain ATCC PRA-98 / G3)</name>
    <dbReference type="NCBI Taxonomy" id="412133"/>
    <lineage>
        <taxon>Eukaryota</taxon>
        <taxon>Metamonada</taxon>
        <taxon>Parabasalia</taxon>
        <taxon>Trichomonadida</taxon>
        <taxon>Trichomonadidae</taxon>
        <taxon>Trichomonas</taxon>
    </lineage>
</organism>
<feature type="transmembrane region" description="Helical" evidence="1">
    <location>
        <begin position="959"/>
        <end position="982"/>
    </location>
</feature>
<reference evidence="3" key="1">
    <citation type="submission" date="2006-10" db="EMBL/GenBank/DDBJ databases">
        <authorList>
            <person name="Amadeo P."/>
            <person name="Zhao Q."/>
            <person name="Wortman J."/>
            <person name="Fraser-Liggett C."/>
            <person name="Carlton J."/>
        </authorList>
    </citation>
    <scope>NUCLEOTIDE SEQUENCE</scope>
    <source>
        <strain evidence="3">G3</strain>
    </source>
</reference>
<keyword evidence="1" id="KW-0472">Membrane</keyword>
<dbReference type="VEuPathDB" id="TrichDB:TVAG_191380"/>
<keyword evidence="4" id="KW-1185">Reference proteome</keyword>
<evidence type="ECO:0000256" key="2">
    <source>
        <dbReference type="SAM" id="SignalP"/>
    </source>
</evidence>
<reference evidence="3" key="2">
    <citation type="journal article" date="2007" name="Science">
        <title>Draft genome sequence of the sexually transmitted pathogen Trichomonas vaginalis.</title>
        <authorList>
            <person name="Carlton J.M."/>
            <person name="Hirt R.P."/>
            <person name="Silva J.C."/>
            <person name="Delcher A.L."/>
            <person name="Schatz M."/>
            <person name="Zhao Q."/>
            <person name="Wortman J.R."/>
            <person name="Bidwell S.L."/>
            <person name="Alsmark U.C.M."/>
            <person name="Besteiro S."/>
            <person name="Sicheritz-Ponten T."/>
            <person name="Noel C.J."/>
            <person name="Dacks J.B."/>
            <person name="Foster P.G."/>
            <person name="Simillion C."/>
            <person name="Van de Peer Y."/>
            <person name="Miranda-Saavedra D."/>
            <person name="Barton G.J."/>
            <person name="Westrop G.D."/>
            <person name="Mueller S."/>
            <person name="Dessi D."/>
            <person name="Fiori P.L."/>
            <person name="Ren Q."/>
            <person name="Paulsen I."/>
            <person name="Zhang H."/>
            <person name="Bastida-Corcuera F.D."/>
            <person name="Simoes-Barbosa A."/>
            <person name="Brown M.T."/>
            <person name="Hayes R.D."/>
            <person name="Mukherjee M."/>
            <person name="Okumura C.Y."/>
            <person name="Schneider R."/>
            <person name="Smith A.J."/>
            <person name="Vanacova S."/>
            <person name="Villalvazo M."/>
            <person name="Haas B.J."/>
            <person name="Pertea M."/>
            <person name="Feldblyum T.V."/>
            <person name="Utterback T.R."/>
            <person name="Shu C.L."/>
            <person name="Osoegawa K."/>
            <person name="de Jong P.J."/>
            <person name="Hrdy I."/>
            <person name="Horvathova L."/>
            <person name="Zubacova Z."/>
            <person name="Dolezal P."/>
            <person name="Malik S.B."/>
            <person name="Logsdon J.M. Jr."/>
            <person name="Henze K."/>
            <person name="Gupta A."/>
            <person name="Wang C.C."/>
            <person name="Dunne R.L."/>
            <person name="Upcroft J.A."/>
            <person name="Upcroft P."/>
            <person name="White O."/>
            <person name="Salzberg S.L."/>
            <person name="Tang P."/>
            <person name="Chiu C.-H."/>
            <person name="Lee Y.-S."/>
            <person name="Embley T.M."/>
            <person name="Coombs G.H."/>
            <person name="Mottram J.C."/>
            <person name="Tachezy J."/>
            <person name="Fraser-Liggett C.M."/>
            <person name="Johnson P.J."/>
        </authorList>
    </citation>
    <scope>NUCLEOTIDE SEQUENCE [LARGE SCALE GENOMIC DNA]</scope>
    <source>
        <strain evidence="3">G3</strain>
    </source>
</reference>
<evidence type="ECO:0008006" key="5">
    <source>
        <dbReference type="Google" id="ProtNLM"/>
    </source>
</evidence>
<evidence type="ECO:0000256" key="1">
    <source>
        <dbReference type="SAM" id="Phobius"/>
    </source>
</evidence>
<keyword evidence="2" id="KW-0732">Signal</keyword>
<sequence>MFLLFLVFSKSEVAQFCVYTKHKSNCDGFPEDVIYPDSTFSKNLSSLSKKTSQFDNYDKVEINIAEDLSKSDIDLFLLKNAHHIYLQGIVNPPPSFELNVKDVTTLENLTIKHCMCVKDSSTEFFMENLTLSEVQWSRFDKASMFYGGILESDLLSIRSCAFRFDSVIYHVNYTEKFTPQTNISFAVFTANVEFRDFLDGASLFQYGNQFIITPVSKKNGFFRTNFRSTTDANISYKISHNIPGSTLYIGSWFSNREAVLSDAYLYTQDNSVNIGGFKWNRFERINIQTINSTIVLNETQAQVTILDGSESSQFEILGNYSFKRLNSKSFNNINFKASILNIDDLAVTGDDHVDIQAEYLNINTLSAENLSTTSFNDFRITIHNISPLVSSISCGTFVLPEDLLINYKDFVPCITAKKVESGDTRTIVELVHIGENNSFTTDFIPIITSPDISGATIAPYIKETVFPILSSVQDNSYGFLVSNFNNHRISQFCVSDDGESTCSQSEIIKSKSNNLNEMISSTELPSDYFFMANIKVFLDTESKFTVASPSNFEEISVFGLKPNSNVYIQTPSVISTSSYTNLSVSINNEKENPEINSISLYNCTIDDFIASKLSFDNIYSFSTDATTYSLFSHPLEPKRLNINSPTIVFDANTIKPNLPVDQDINARTRIEIRGVNTISGSGAFKSELKVIVVPEKEIHFTTNTYGNLSFIIYSSIETDIYYKANLPADLYDSGPNTKYHLHPNFLGIEITSSSRFCTNYLDIDLAPDQNIIFSQNNLLCNKKAKIGIPTEIAMFKAYVAGVLDIPKLTIRRQLYMDPDTYLRATEFSNPDDDFLLYFNWSLNKMPYFRIDNYMAENITSYLPTIETYVYPSDDDDYIKENSDIFSLGIPYLCILASEFKGNIFREGLVFHVDNETSNVATVFKKVGLQSDADICAYVIPYEDGVVPDHSKGPKNPTPFIIMIVISFLMVIFIVVAYVYSMYFKHRKQAKKDLGIASNENSIQEVLLNDSTYV</sequence>
<gene>
    <name evidence="3" type="ORF">TVAG_191380</name>
</gene>
<dbReference type="KEGG" id="tva:4762906"/>
<evidence type="ECO:0000313" key="4">
    <source>
        <dbReference type="Proteomes" id="UP000001542"/>
    </source>
</evidence>
<feature type="signal peptide" evidence="2">
    <location>
        <begin position="1"/>
        <end position="15"/>
    </location>
</feature>
<dbReference type="InParanoid" id="A2EQJ4"/>
<proteinExistence type="predicted"/>
<evidence type="ECO:0000313" key="3">
    <source>
        <dbReference type="EMBL" id="EAY05041.1"/>
    </source>
</evidence>
<protein>
    <recommendedName>
        <fullName evidence="5">Surface antigen BspA-like</fullName>
    </recommendedName>
</protein>
<name>A2EQJ4_TRIV3</name>
<dbReference type="VEuPathDB" id="TrichDB:TVAGG3_0976350"/>
<accession>A2EQJ4</accession>
<dbReference type="EMBL" id="DS113458">
    <property type="protein sequence ID" value="EAY05041.1"/>
    <property type="molecule type" value="Genomic_DNA"/>
</dbReference>